<dbReference type="EMBL" id="CP059472">
    <property type="protein sequence ID" value="QMS98974.1"/>
    <property type="molecule type" value="Genomic_DNA"/>
</dbReference>
<name>A0A7D7LRA1_9FLAO</name>
<dbReference type="Proteomes" id="UP000515349">
    <property type="component" value="Chromosome"/>
</dbReference>
<evidence type="ECO:0000313" key="3">
    <source>
        <dbReference type="Proteomes" id="UP000515349"/>
    </source>
</evidence>
<dbReference type="EMBL" id="JACEUX010000001">
    <property type="protein sequence ID" value="MBA5245616.1"/>
    <property type="molecule type" value="Genomic_DNA"/>
</dbReference>
<gene>
    <name evidence="2" type="ORF">H1R16_02905</name>
    <name evidence="1" type="ORF">H2507_00370</name>
</gene>
<reference evidence="4" key="2">
    <citation type="submission" date="2020-07" db="EMBL/GenBank/DDBJ databases">
        <title>Flavobacterium sp. xlx-214.</title>
        <authorList>
            <person name="Yang C."/>
        </authorList>
    </citation>
    <scope>NUCLEOTIDE SEQUENCE [LARGE SCALE GENOMIC DNA]</scope>
    <source>
        <strain evidence="4">CX-624</strain>
    </source>
</reference>
<evidence type="ECO:0000313" key="1">
    <source>
        <dbReference type="EMBL" id="MBA5245616.1"/>
    </source>
</evidence>
<reference evidence="2 3" key="1">
    <citation type="submission" date="2020-07" db="EMBL/GenBank/DDBJ databases">
        <title>Chryseobacterium sp.cx-624.</title>
        <authorList>
            <person name="Yang C."/>
        </authorList>
    </citation>
    <scope>NUCLEOTIDE SEQUENCE [LARGE SCALE GENOMIC DNA]</scope>
    <source>
        <strain evidence="3">cx-624</strain>
        <strain evidence="2">Cx-624</strain>
    </source>
</reference>
<dbReference type="RefSeq" id="WP_181885743.1">
    <property type="nucleotide sequence ID" value="NZ_CP059472.1"/>
</dbReference>
<dbReference type="PANTHER" id="PTHR37841">
    <property type="entry name" value="GLR2918 PROTEIN"/>
    <property type="match status" value="1"/>
</dbReference>
<dbReference type="AlphaFoldDB" id="A0A7D7LRA1"/>
<dbReference type="Proteomes" id="UP000539710">
    <property type="component" value="Unassembled WGS sequence"/>
</dbReference>
<keyword evidence="4" id="KW-1185">Reference proteome</keyword>
<protein>
    <submittedName>
        <fullName evidence="2">WG repeat-containing protein</fullName>
    </submittedName>
</protein>
<proteinExistence type="predicted"/>
<evidence type="ECO:0000313" key="4">
    <source>
        <dbReference type="Proteomes" id="UP000539710"/>
    </source>
</evidence>
<dbReference type="InterPro" id="IPR032774">
    <property type="entry name" value="WG_beta_rep"/>
</dbReference>
<dbReference type="KEGG" id="cbau:H1R16_02905"/>
<organism evidence="2 3">
    <name type="scientific">Marnyiella aurantia</name>
    <dbReference type="NCBI Taxonomy" id="2758037"/>
    <lineage>
        <taxon>Bacteria</taxon>
        <taxon>Pseudomonadati</taxon>
        <taxon>Bacteroidota</taxon>
        <taxon>Flavobacteriia</taxon>
        <taxon>Flavobacteriales</taxon>
        <taxon>Weeksellaceae</taxon>
        <taxon>Marnyiella</taxon>
    </lineage>
</organism>
<accession>A0A7D7LRA1</accession>
<dbReference type="Pfam" id="PF14903">
    <property type="entry name" value="WG_beta_rep"/>
    <property type="match status" value="3"/>
</dbReference>
<reference evidence="1" key="3">
    <citation type="submission" date="2020-07" db="EMBL/GenBank/DDBJ databases">
        <authorList>
            <person name="Yang C."/>
        </authorList>
    </citation>
    <scope>NUCLEOTIDE SEQUENCE</scope>
    <source>
        <strain evidence="1">Cx-624</strain>
    </source>
</reference>
<evidence type="ECO:0000313" key="2">
    <source>
        <dbReference type="EMBL" id="QMS98974.1"/>
    </source>
</evidence>
<sequence length="304" mass="35113">MMKKIYPWEVNDFSSPGDEVPHHTEWDKVTDFDEEGYGWVSTDSGWGFVNRDGYLVIPDEYDLTFYPHFQNGLCRAIKNGKYGIFDRDNNAVIPFIYDTVFGDFDKSDPVLAASLNGKWGLMDLKQNEILPFVYDYITGFNDHHIAVRLGEYFGVVDYGQNTVMNFKWDYLHLLDGNFSVGKALEIYFDKDKIDSLGSYSSENYKDVGHRYQKIKYGIINRDGKVIYPFISDSPIQVFNPASGRAKISLNHFENPAADVDYLSFVADMEGNRIPFDPPIKEEEWIDAFHKSCHELIWGKGTWPY</sequence>
<dbReference type="PANTHER" id="PTHR37841:SF1">
    <property type="entry name" value="DUF3298 DOMAIN-CONTAINING PROTEIN"/>
    <property type="match status" value="1"/>
</dbReference>